<dbReference type="SMART" id="SM00164">
    <property type="entry name" value="TBC"/>
    <property type="match status" value="1"/>
</dbReference>
<dbReference type="Proteomes" id="UP000695562">
    <property type="component" value="Unassembled WGS sequence"/>
</dbReference>
<feature type="compositionally biased region" description="Low complexity" evidence="6">
    <location>
        <begin position="209"/>
        <end position="244"/>
    </location>
</feature>
<dbReference type="InterPro" id="IPR039842">
    <property type="entry name" value="TBC1D7"/>
</dbReference>
<dbReference type="OrthoDB" id="18718at2759"/>
<dbReference type="PANTHER" id="PTHR13530">
    <property type="entry name" value="TBC1 DOMAIN FAMILY MEMBER 7"/>
    <property type="match status" value="1"/>
</dbReference>
<dbReference type="SUPFAM" id="SSF47923">
    <property type="entry name" value="Ypt/Rab-GAP domain of gyp1p"/>
    <property type="match status" value="2"/>
</dbReference>
<evidence type="ECO:0000256" key="1">
    <source>
        <dbReference type="ARBA" id="ARBA00004514"/>
    </source>
</evidence>
<dbReference type="Pfam" id="PF00566">
    <property type="entry name" value="RabGAP-TBC"/>
    <property type="match status" value="1"/>
</dbReference>
<comment type="function">
    <text evidence="5">Non-catalytic component of the TSC-TBC complex, a multiprotein complex that acts as a negative regulator of the canonical mTORC1 complex, an evolutionarily conserved central nutrient sensor that stimulates anabolic reactions and macromolecule biosynthesis to promote cellular biomass generation and growth. The TSC-TBC complex acts as a GTPase-activating protein (GAP) for the small GTPase RHEB, a direct activator of the protein kinase activity of mTORC1. In absence of nutrients, the TSC-TBC complex inhibits mTORC1, thereby preventing phosphorylation of ribosomal protein S6 kinase (RPS6KB1 and RPS6KB2) and EIF4EBP1 (4E-BP1) by the mTORC1 signaling. The TSC-TBC complex is inactivated in response to nutrients, relieving inhibition of mTORC1.</text>
</comment>
<comment type="caution">
    <text evidence="8">The sequence shown here is derived from an EMBL/GenBank/DDBJ whole genome shotgun (WGS) entry which is preliminary data.</text>
</comment>
<protein>
    <recommendedName>
        <fullName evidence="3">TBC1 domain family member 7</fullName>
    </recommendedName>
</protein>
<evidence type="ECO:0000256" key="2">
    <source>
        <dbReference type="ARBA" id="ARBA00004656"/>
    </source>
</evidence>
<dbReference type="GO" id="GO:0005096">
    <property type="term" value="F:GTPase activator activity"/>
    <property type="evidence" value="ECO:0007669"/>
    <property type="project" value="TreeGrafter"/>
</dbReference>
<feature type="compositionally biased region" description="Polar residues" evidence="6">
    <location>
        <begin position="163"/>
        <end position="176"/>
    </location>
</feature>
<dbReference type="GO" id="GO:0005765">
    <property type="term" value="C:lysosomal membrane"/>
    <property type="evidence" value="ECO:0007669"/>
    <property type="project" value="UniProtKB-SubCell"/>
</dbReference>
<evidence type="ECO:0000259" key="7">
    <source>
        <dbReference type="PROSITE" id="PS50086"/>
    </source>
</evidence>
<sequence length="430" mass="50150">MRKDFRIAFLNKMGFRGGAQLKTSLEAIFEHRVIDITKLKKICHLFEIPSQYRIRVWKILLDVMPPYQEAWDLVQEQRAIEYNDLRSAVSVVKKSNSFIPLETFYIQWKDTIKKYSIDSDEDVVFRAKDLAATCLALIYHTKEQYFNFQNGLYYLGDEGSDNMPSLQQPKYNPPTFSSSNNSSHGSGKYNSSAGTRSMSYDMKQQTPTSANSQYFQQKQQQQQQRQQQQQHIISSDNNNNNNTSIQKLMEYNSNNNEHSKNIPLLDLQIDESLKSIAEAFCYIFDNEIDAFWCLNNFLNISVKQYGNKDIGLIHQINILSRLLEIHDKVIFNHFKSLNIHVDQFCTLWFKSFFTCFVPPNSIDRVWDRIIGVSMDFMAYLSFSILQSKKAIILEKSTSIELLQYLINFKDINLDIVLERSIELYSSTSDL</sequence>
<name>A0A8J4PQ18_9MYCE</name>
<keyword evidence="9" id="KW-1185">Reference proteome</keyword>
<keyword evidence="4" id="KW-0458">Lysosome</keyword>
<evidence type="ECO:0000256" key="5">
    <source>
        <dbReference type="ARBA" id="ARBA00046045"/>
    </source>
</evidence>
<dbReference type="EMBL" id="AJWJ01000325">
    <property type="protein sequence ID" value="KAF2071937.1"/>
    <property type="molecule type" value="Genomic_DNA"/>
</dbReference>
<organism evidence="8 9">
    <name type="scientific">Polysphondylium violaceum</name>
    <dbReference type="NCBI Taxonomy" id="133409"/>
    <lineage>
        <taxon>Eukaryota</taxon>
        <taxon>Amoebozoa</taxon>
        <taxon>Evosea</taxon>
        <taxon>Eumycetozoa</taxon>
        <taxon>Dictyostelia</taxon>
        <taxon>Dictyosteliales</taxon>
        <taxon>Dictyosteliaceae</taxon>
        <taxon>Polysphondylium</taxon>
    </lineage>
</organism>
<evidence type="ECO:0000313" key="9">
    <source>
        <dbReference type="Proteomes" id="UP000695562"/>
    </source>
</evidence>
<feature type="region of interest" description="Disordered" evidence="6">
    <location>
        <begin position="163"/>
        <end position="244"/>
    </location>
</feature>
<feature type="compositionally biased region" description="Polar residues" evidence="6">
    <location>
        <begin position="193"/>
        <end position="208"/>
    </location>
</feature>
<evidence type="ECO:0000256" key="3">
    <source>
        <dbReference type="ARBA" id="ARBA00015455"/>
    </source>
</evidence>
<proteinExistence type="predicted"/>
<dbReference type="Gene3D" id="1.10.472.80">
    <property type="entry name" value="Ypt/Rab-GAP domain of gyp1p, domain 3"/>
    <property type="match status" value="1"/>
</dbReference>
<accession>A0A8J4PQ18</accession>
<dbReference type="PROSITE" id="PS50086">
    <property type="entry name" value="TBC_RABGAP"/>
    <property type="match status" value="1"/>
</dbReference>
<dbReference type="GO" id="GO:0005829">
    <property type="term" value="C:cytosol"/>
    <property type="evidence" value="ECO:0007669"/>
    <property type="project" value="UniProtKB-SubCell"/>
</dbReference>
<dbReference type="InterPro" id="IPR035969">
    <property type="entry name" value="Rab-GAP_TBC_sf"/>
</dbReference>
<dbReference type="InterPro" id="IPR000195">
    <property type="entry name" value="Rab-GAP-TBC_dom"/>
</dbReference>
<evidence type="ECO:0000256" key="4">
    <source>
        <dbReference type="ARBA" id="ARBA00023228"/>
    </source>
</evidence>
<feature type="domain" description="Rab-GAP TBC" evidence="7">
    <location>
        <begin position="47"/>
        <end position="373"/>
    </location>
</feature>
<dbReference type="AlphaFoldDB" id="A0A8J4PQ18"/>
<dbReference type="PANTHER" id="PTHR13530:SF3">
    <property type="entry name" value="TBC1 DOMAIN FAMILY MEMBER 7"/>
    <property type="match status" value="1"/>
</dbReference>
<dbReference type="GO" id="GO:0032007">
    <property type="term" value="P:negative regulation of TOR signaling"/>
    <property type="evidence" value="ECO:0007669"/>
    <property type="project" value="TreeGrafter"/>
</dbReference>
<dbReference type="Gene3D" id="1.10.10.750">
    <property type="entry name" value="Ypt/Rab-GAP domain of gyp1p, domain 1"/>
    <property type="match status" value="1"/>
</dbReference>
<reference evidence="8" key="1">
    <citation type="submission" date="2020-01" db="EMBL/GenBank/DDBJ databases">
        <title>Development of genomics and gene disruption for Polysphondylium violaceum indicates a role for the polyketide synthase stlB in stalk morphogenesis.</title>
        <authorList>
            <person name="Narita B."/>
            <person name="Kawabe Y."/>
            <person name="Kin K."/>
            <person name="Saito T."/>
            <person name="Gibbs R."/>
            <person name="Kuspa A."/>
            <person name="Muzny D."/>
            <person name="Queller D."/>
            <person name="Richards S."/>
            <person name="Strassman J."/>
            <person name="Sucgang R."/>
            <person name="Worley K."/>
            <person name="Schaap P."/>
        </authorList>
    </citation>
    <scope>NUCLEOTIDE SEQUENCE</scope>
    <source>
        <strain evidence="8">QSvi11</strain>
    </source>
</reference>
<evidence type="ECO:0000313" key="8">
    <source>
        <dbReference type="EMBL" id="KAF2071937.1"/>
    </source>
</evidence>
<gene>
    <name evidence="8" type="ORF">CYY_006752</name>
</gene>
<evidence type="ECO:0000256" key="6">
    <source>
        <dbReference type="SAM" id="MobiDB-lite"/>
    </source>
</evidence>
<comment type="subcellular location">
    <subcellularLocation>
        <location evidence="1">Cytoplasm</location>
        <location evidence="1">Cytosol</location>
    </subcellularLocation>
    <subcellularLocation>
        <location evidence="2">Lysosome membrane</location>
    </subcellularLocation>
</comment>
<feature type="compositionally biased region" description="Low complexity" evidence="6">
    <location>
        <begin position="177"/>
        <end position="192"/>
    </location>
</feature>